<evidence type="ECO:0000313" key="4">
    <source>
        <dbReference type="Proteomes" id="UP001259832"/>
    </source>
</evidence>
<dbReference type="Gene3D" id="3.60.10.10">
    <property type="entry name" value="Endonuclease/exonuclease/phosphatase"/>
    <property type="match status" value="1"/>
</dbReference>
<dbReference type="GO" id="GO:0000175">
    <property type="term" value="F:3'-5'-RNA exonuclease activity"/>
    <property type="evidence" value="ECO:0007669"/>
    <property type="project" value="TreeGrafter"/>
</dbReference>
<keyword evidence="4" id="KW-1185">Reference proteome</keyword>
<organism evidence="3 4">
    <name type="scientific">Phytophthora citrophthora</name>
    <dbReference type="NCBI Taxonomy" id="4793"/>
    <lineage>
        <taxon>Eukaryota</taxon>
        <taxon>Sar</taxon>
        <taxon>Stramenopiles</taxon>
        <taxon>Oomycota</taxon>
        <taxon>Peronosporomycetes</taxon>
        <taxon>Peronosporales</taxon>
        <taxon>Peronosporaceae</taxon>
        <taxon>Phytophthora</taxon>
    </lineage>
</organism>
<name>A0AAD9GKI8_9STRA</name>
<dbReference type="Pfam" id="PF03372">
    <property type="entry name" value="Exo_endo_phos"/>
    <property type="match status" value="1"/>
</dbReference>
<dbReference type="AlphaFoldDB" id="A0AAD9GKI8"/>
<feature type="compositionally biased region" description="Basic and acidic residues" evidence="1">
    <location>
        <begin position="28"/>
        <end position="37"/>
    </location>
</feature>
<gene>
    <name evidence="3" type="ORF">P3T76_008488</name>
</gene>
<reference evidence="3" key="1">
    <citation type="submission" date="2023-08" db="EMBL/GenBank/DDBJ databases">
        <title>Reference Genome Resource for the Citrus Pathogen Phytophthora citrophthora.</title>
        <authorList>
            <person name="Moller H."/>
            <person name="Coetzee B."/>
            <person name="Rose L.J."/>
            <person name="Van Niekerk J.M."/>
        </authorList>
    </citation>
    <scope>NUCLEOTIDE SEQUENCE</scope>
    <source>
        <strain evidence="3">STE-U-9442</strain>
    </source>
</reference>
<sequence length="441" mass="50258">MRIVNLPALEIFVSFSYVTFWAPSGSRYESDKAEPKRQRSRRSGGDDDSAQADEKRQRSGPRKPRPVYRPWTLYAPPRSDEDPTVPLAASTFRFVSFNVLADYLVQNDCEKDPAKRQQKYDWEYRSVRLVKEILSWSPHIVNLQEVDHFEDFFEPKLKKAGFVGVYKRRTGETTHDGCAIFVKKSMFRIVSSHPVEYYVPDHPVLDRHNIALAAVIEAKNIANGSNPARFVVANTHLLFNPNRGEIKMAQLNMLLKHLASLRQEHDPMLPVLLSGDFNLAPHSPLYHYLSTGVLDASGLSRYNLSGQNLDSYKLKRAARVNENDQTRHHGYGTAFGKFNSDRAQRNDFRAFKPDTVFSHELEVTSAYAQSPDYKCTGEPKFTIFHSGSKSTVDYIWYTRSSLHCHGVVEMVPAGLLFKHGELPTLEHPSDHLSLVADFSLR</sequence>
<evidence type="ECO:0000313" key="3">
    <source>
        <dbReference type="EMBL" id="KAK1940165.1"/>
    </source>
</evidence>
<feature type="domain" description="Endonuclease/exonuclease/phosphatase" evidence="2">
    <location>
        <begin position="96"/>
        <end position="431"/>
    </location>
</feature>
<evidence type="ECO:0000256" key="1">
    <source>
        <dbReference type="SAM" id="MobiDB-lite"/>
    </source>
</evidence>
<accession>A0AAD9GKI8</accession>
<feature type="region of interest" description="Disordered" evidence="1">
    <location>
        <begin position="26"/>
        <end position="70"/>
    </location>
</feature>
<dbReference type="PANTHER" id="PTHR12121">
    <property type="entry name" value="CARBON CATABOLITE REPRESSOR PROTEIN 4"/>
    <property type="match status" value="1"/>
</dbReference>
<dbReference type="EMBL" id="JASMQC010000015">
    <property type="protein sequence ID" value="KAK1940165.1"/>
    <property type="molecule type" value="Genomic_DNA"/>
</dbReference>
<dbReference type="InterPro" id="IPR005135">
    <property type="entry name" value="Endo/exonuclease/phosphatase"/>
</dbReference>
<dbReference type="InterPro" id="IPR050410">
    <property type="entry name" value="CCR4/nocturin_mRNA_transcr"/>
</dbReference>
<dbReference type="SUPFAM" id="SSF56219">
    <property type="entry name" value="DNase I-like"/>
    <property type="match status" value="1"/>
</dbReference>
<dbReference type="InterPro" id="IPR036691">
    <property type="entry name" value="Endo/exonu/phosph_ase_sf"/>
</dbReference>
<dbReference type="Proteomes" id="UP001259832">
    <property type="component" value="Unassembled WGS sequence"/>
</dbReference>
<proteinExistence type="predicted"/>
<protein>
    <submittedName>
        <fullName evidence="3">Protein angel 2</fullName>
    </submittedName>
</protein>
<dbReference type="PANTHER" id="PTHR12121:SF34">
    <property type="entry name" value="PROTEIN ANGEL"/>
    <property type="match status" value="1"/>
</dbReference>
<comment type="caution">
    <text evidence="3">The sequence shown here is derived from an EMBL/GenBank/DDBJ whole genome shotgun (WGS) entry which is preliminary data.</text>
</comment>
<evidence type="ECO:0000259" key="2">
    <source>
        <dbReference type="Pfam" id="PF03372"/>
    </source>
</evidence>